<proteinExistence type="predicted"/>
<evidence type="ECO:0000313" key="2">
    <source>
        <dbReference type="Proteomes" id="UP000828048"/>
    </source>
</evidence>
<evidence type="ECO:0000313" key="1">
    <source>
        <dbReference type="EMBL" id="KAH7859311.1"/>
    </source>
</evidence>
<reference evidence="1 2" key="1">
    <citation type="journal article" date="2021" name="Hortic Res">
        <title>High-quality reference genome and annotation aids understanding of berry development for evergreen blueberry (Vaccinium darrowii).</title>
        <authorList>
            <person name="Yu J."/>
            <person name="Hulse-Kemp A.M."/>
            <person name="Babiker E."/>
            <person name="Staton M."/>
        </authorList>
    </citation>
    <scope>NUCLEOTIDE SEQUENCE [LARGE SCALE GENOMIC DNA]</scope>
    <source>
        <strain evidence="2">cv. NJ 8807/NJ 8810</strain>
        <tissue evidence="1">Young leaf</tissue>
    </source>
</reference>
<dbReference type="EMBL" id="CM037153">
    <property type="protein sequence ID" value="KAH7859311.1"/>
    <property type="molecule type" value="Genomic_DNA"/>
</dbReference>
<organism evidence="1 2">
    <name type="scientific">Vaccinium darrowii</name>
    <dbReference type="NCBI Taxonomy" id="229202"/>
    <lineage>
        <taxon>Eukaryota</taxon>
        <taxon>Viridiplantae</taxon>
        <taxon>Streptophyta</taxon>
        <taxon>Embryophyta</taxon>
        <taxon>Tracheophyta</taxon>
        <taxon>Spermatophyta</taxon>
        <taxon>Magnoliopsida</taxon>
        <taxon>eudicotyledons</taxon>
        <taxon>Gunneridae</taxon>
        <taxon>Pentapetalae</taxon>
        <taxon>asterids</taxon>
        <taxon>Ericales</taxon>
        <taxon>Ericaceae</taxon>
        <taxon>Vaccinioideae</taxon>
        <taxon>Vaccinieae</taxon>
        <taxon>Vaccinium</taxon>
    </lineage>
</organism>
<sequence length="461" mass="50824">MDDCVRLLLVTFPAQGHINPSLQFAKRLVKMGVHVTFLTAFSALNRMTKSAATPLGMTFSGFSDGQDDCDGDLWNNNEDGDRYNKEIKIRGSEAIAKLITSAAERGQPFVHVVYTTIIPWVGQVARALHVPSTFLWIQPATILGIYYYYLNGYGDFIGKNMNDPSWSVEFPGLPLLTGGDLPSFLVASNTFNSALPLIKEHFDILDTETNPKVLVNSFEALEPGAMRAIEKLNLVAVGPLIPSALLDEKDPSDTSFGGDLFKDSKAYIDWLNTNASESVIYIAFGSMSAIAKPQIEEIARGLLECGRPFLWVVRASEEEKLSCKERLEQRGMIVPWCSQVEVLSHPSVGCFVTHCGWNSCLESLVSGIPVVAFPQWSDQVTNGKLMEDVWKTGVRVRANEEGIVESGEIKRCIEVVMGGDDQMRCNAKKWKDLGKEAGKEGGLSDKNLNTFVEEVRASLVK</sequence>
<keyword evidence="2" id="KW-1185">Reference proteome</keyword>
<comment type="caution">
    <text evidence="1">The sequence shown here is derived from an EMBL/GenBank/DDBJ whole genome shotgun (WGS) entry which is preliminary data.</text>
</comment>
<accession>A0ACB7Z0T2</accession>
<name>A0ACB7Z0T2_9ERIC</name>
<protein>
    <submittedName>
        <fullName evidence="1">Uncharacterized protein</fullName>
    </submittedName>
</protein>
<gene>
    <name evidence="1" type="ORF">Vadar_034457</name>
</gene>
<dbReference type="Proteomes" id="UP000828048">
    <property type="component" value="Chromosome 3"/>
</dbReference>